<keyword evidence="5" id="KW-0539">Nucleus</keyword>
<protein>
    <recommendedName>
        <fullName evidence="6">TF-B3 domain-containing protein</fullName>
    </recommendedName>
</protein>
<dbReference type="OrthoDB" id="1109907at2759"/>
<evidence type="ECO:0000256" key="2">
    <source>
        <dbReference type="ARBA" id="ARBA00023015"/>
    </source>
</evidence>
<gene>
    <name evidence="7" type="ORF">MERR_LOCUS20250</name>
</gene>
<dbReference type="SMART" id="SM01019">
    <property type="entry name" value="B3"/>
    <property type="match status" value="3"/>
</dbReference>
<dbReference type="PANTHER" id="PTHR31674">
    <property type="entry name" value="B3 DOMAIN-CONTAINING PROTEIN REM-LIKE 3-RELATED"/>
    <property type="match status" value="1"/>
</dbReference>
<dbReference type="InterPro" id="IPR039218">
    <property type="entry name" value="REM_fam"/>
</dbReference>
<dbReference type="AlphaFoldDB" id="A0A6D2IWR6"/>
<sequence>MAFDFLGLGPSCLQIQDIPAPSSVNDREQMAQTCFVAFVTARNLQEDTLYLPKGFTSSVGLNRECRKIVVNHGERRSWTFDLMFNIYTDIFHMSPGWKAFCEENGKRAGDSFTFTLVENGETLLLSFGPTEPVNDGAQGDSNMKDKPMELERENKYQFMTLKVVPDSLNRNRQYLKAMVMKKNGIKGPTKIILVGKDGSKCWASLRAPHRGRMCLGKGWKPFAIANGLKTGDFFTFELVWEDKTPMLSLFKGARKRVVERGESSSSTKKKKKNRLVSLKLTYEDVKECKLVLPYQFTSANGIKESGKIIFVGRNNLEWPAYKLSKGLVAVGYGWQNFCEFNGVKIGDSFLLEATDAQDTLKFCAQVL</sequence>
<evidence type="ECO:0000256" key="3">
    <source>
        <dbReference type="ARBA" id="ARBA00023125"/>
    </source>
</evidence>
<evidence type="ECO:0000259" key="6">
    <source>
        <dbReference type="PROSITE" id="PS50863"/>
    </source>
</evidence>
<feature type="domain" description="TF-B3" evidence="6">
    <location>
        <begin position="158"/>
        <end position="253"/>
    </location>
</feature>
<accession>A0A6D2IWR6</accession>
<keyword evidence="4" id="KW-0804">Transcription</keyword>
<name>A0A6D2IWR6_9BRAS</name>
<dbReference type="Proteomes" id="UP000467841">
    <property type="component" value="Unassembled WGS sequence"/>
</dbReference>
<keyword evidence="2" id="KW-0805">Transcription regulation</keyword>
<evidence type="ECO:0000256" key="1">
    <source>
        <dbReference type="ARBA" id="ARBA00004123"/>
    </source>
</evidence>
<dbReference type="Gene3D" id="2.40.330.10">
    <property type="entry name" value="DNA-binding pseudobarrel domain"/>
    <property type="match status" value="3"/>
</dbReference>
<keyword evidence="3" id="KW-0238">DNA-binding</keyword>
<dbReference type="PROSITE" id="PS50863">
    <property type="entry name" value="B3"/>
    <property type="match status" value="3"/>
</dbReference>
<evidence type="ECO:0000256" key="4">
    <source>
        <dbReference type="ARBA" id="ARBA00023163"/>
    </source>
</evidence>
<comment type="caution">
    <text evidence="7">The sequence shown here is derived from an EMBL/GenBank/DDBJ whole genome shotgun (WGS) entry which is preliminary data.</text>
</comment>
<evidence type="ECO:0000256" key="5">
    <source>
        <dbReference type="ARBA" id="ARBA00023242"/>
    </source>
</evidence>
<dbReference type="SUPFAM" id="SSF101936">
    <property type="entry name" value="DNA-binding pseudobarrel domain"/>
    <property type="match status" value="3"/>
</dbReference>
<evidence type="ECO:0000313" key="7">
    <source>
        <dbReference type="EMBL" id="CAA7033015.1"/>
    </source>
</evidence>
<dbReference type="GO" id="GO:0003677">
    <property type="term" value="F:DNA binding"/>
    <property type="evidence" value="ECO:0007669"/>
    <property type="project" value="UniProtKB-KW"/>
</dbReference>
<proteinExistence type="predicted"/>
<keyword evidence="8" id="KW-1185">Reference proteome</keyword>
<evidence type="ECO:0000313" key="8">
    <source>
        <dbReference type="Proteomes" id="UP000467841"/>
    </source>
</evidence>
<dbReference type="GO" id="GO:0005634">
    <property type="term" value="C:nucleus"/>
    <property type="evidence" value="ECO:0007669"/>
    <property type="project" value="UniProtKB-SubCell"/>
</dbReference>
<dbReference type="Pfam" id="PF02362">
    <property type="entry name" value="B3"/>
    <property type="match status" value="3"/>
</dbReference>
<dbReference type="InterPro" id="IPR015300">
    <property type="entry name" value="DNA-bd_pseudobarrel_sf"/>
</dbReference>
<feature type="domain" description="TF-B3" evidence="6">
    <location>
        <begin position="34"/>
        <end position="130"/>
    </location>
</feature>
<organism evidence="7 8">
    <name type="scientific">Microthlaspi erraticum</name>
    <dbReference type="NCBI Taxonomy" id="1685480"/>
    <lineage>
        <taxon>Eukaryota</taxon>
        <taxon>Viridiplantae</taxon>
        <taxon>Streptophyta</taxon>
        <taxon>Embryophyta</taxon>
        <taxon>Tracheophyta</taxon>
        <taxon>Spermatophyta</taxon>
        <taxon>Magnoliopsida</taxon>
        <taxon>eudicotyledons</taxon>
        <taxon>Gunneridae</taxon>
        <taxon>Pentapetalae</taxon>
        <taxon>rosids</taxon>
        <taxon>malvids</taxon>
        <taxon>Brassicales</taxon>
        <taxon>Brassicaceae</taxon>
        <taxon>Coluteocarpeae</taxon>
        <taxon>Microthlaspi</taxon>
    </lineage>
</organism>
<dbReference type="PANTHER" id="PTHR31674:SF93">
    <property type="entry name" value="B3 DOMAIN-CONTAINING PROTEIN REM13"/>
    <property type="match status" value="1"/>
</dbReference>
<dbReference type="InterPro" id="IPR003340">
    <property type="entry name" value="B3_DNA-bd"/>
</dbReference>
<comment type="subcellular location">
    <subcellularLocation>
        <location evidence="1">Nucleus</location>
    </subcellularLocation>
</comment>
<dbReference type="CDD" id="cd10017">
    <property type="entry name" value="B3_DNA"/>
    <property type="match status" value="3"/>
</dbReference>
<feature type="domain" description="TF-B3" evidence="6">
    <location>
        <begin position="275"/>
        <end position="367"/>
    </location>
</feature>
<dbReference type="EMBL" id="CACVBM020001129">
    <property type="protein sequence ID" value="CAA7033015.1"/>
    <property type="molecule type" value="Genomic_DNA"/>
</dbReference>
<reference evidence="7" key="1">
    <citation type="submission" date="2020-01" db="EMBL/GenBank/DDBJ databases">
        <authorList>
            <person name="Mishra B."/>
        </authorList>
    </citation>
    <scope>NUCLEOTIDE SEQUENCE [LARGE SCALE GENOMIC DNA]</scope>
</reference>